<dbReference type="PROSITE" id="PS00237">
    <property type="entry name" value="G_PROTEIN_RECEP_F1_1"/>
    <property type="match status" value="1"/>
</dbReference>
<dbReference type="SUPFAM" id="SSF81321">
    <property type="entry name" value="Family A G protein-coupled receptor-like"/>
    <property type="match status" value="1"/>
</dbReference>
<dbReference type="FunFam" id="1.20.1070.10:FF:000109">
    <property type="entry name" value="Leukotriene B4 receptor"/>
    <property type="match status" value="1"/>
</dbReference>
<dbReference type="GO" id="GO:0005886">
    <property type="term" value="C:plasma membrane"/>
    <property type="evidence" value="ECO:0007669"/>
    <property type="project" value="UniProtKB-SubCell"/>
</dbReference>
<evidence type="ECO:0000259" key="12">
    <source>
        <dbReference type="PROSITE" id="PS50262"/>
    </source>
</evidence>
<evidence type="ECO:0000256" key="4">
    <source>
        <dbReference type="ARBA" id="ARBA00022989"/>
    </source>
</evidence>
<feature type="domain" description="G-protein coupled receptors family 1 profile" evidence="12">
    <location>
        <begin position="35"/>
        <end position="284"/>
    </location>
</feature>
<dbReference type="InterPro" id="IPR017452">
    <property type="entry name" value="GPCR_Rhodpsn_7TM"/>
</dbReference>
<name>A0ABD1JIN5_9TELE</name>
<dbReference type="EMBL" id="JBHFQA010000015">
    <property type="protein sequence ID" value="KAL2086960.1"/>
    <property type="molecule type" value="Genomic_DNA"/>
</dbReference>
<evidence type="ECO:0000313" key="13">
    <source>
        <dbReference type="EMBL" id="KAL2086960.1"/>
    </source>
</evidence>
<evidence type="ECO:0000256" key="11">
    <source>
        <dbReference type="SAM" id="Phobius"/>
    </source>
</evidence>
<feature type="transmembrane region" description="Helical" evidence="11">
    <location>
        <begin position="56"/>
        <end position="79"/>
    </location>
</feature>
<feature type="transmembrane region" description="Helical" evidence="11">
    <location>
        <begin position="266"/>
        <end position="287"/>
    </location>
</feature>
<keyword evidence="6 11" id="KW-0472">Membrane</keyword>
<feature type="transmembrane region" description="Helical" evidence="11">
    <location>
        <begin position="133"/>
        <end position="152"/>
    </location>
</feature>
<keyword evidence="2" id="KW-1003">Cell membrane</keyword>
<evidence type="ECO:0000256" key="3">
    <source>
        <dbReference type="ARBA" id="ARBA00022692"/>
    </source>
</evidence>
<dbReference type="GO" id="GO:0004974">
    <property type="term" value="F:leukotriene receptor activity"/>
    <property type="evidence" value="ECO:0007669"/>
    <property type="project" value="UniProtKB-ARBA"/>
</dbReference>
<dbReference type="AlphaFoldDB" id="A0ABD1JIN5"/>
<evidence type="ECO:0000256" key="2">
    <source>
        <dbReference type="ARBA" id="ARBA00022475"/>
    </source>
</evidence>
<sequence>MQHANTYSEISANASVQNQIGASVMGLCFVLGVPGNIITIVFIVHHFRKENFSLHLMLNLAISDLLCLMTLPVWIYYLLHEWIFGSAVCKLLFTVGTVTMNTSVLTVTLMSVHRYLFVLHRTQWARLGRRGETALLGLVWVLACALSVASALKAGTVEKGATVACHRLFTGDGETLAILLVEFLLGFVIPFSVLVTSYCRLHTNVNKTVFFKNQRLTSLVLKIVVTFFIFSSPVYLMFAVEILAYALKPFHPHVAENILAFYEKCANIAISLIFINCCVNPFLYAFASKKLFAGADKSKQDNNAV</sequence>
<evidence type="ECO:0000256" key="8">
    <source>
        <dbReference type="ARBA" id="ARBA00023180"/>
    </source>
</evidence>
<keyword evidence="7 10" id="KW-0675">Receptor</keyword>
<dbReference type="Proteomes" id="UP001591681">
    <property type="component" value="Unassembled WGS sequence"/>
</dbReference>
<reference evidence="13 14" key="1">
    <citation type="submission" date="2024-09" db="EMBL/GenBank/DDBJ databases">
        <title>A chromosome-level genome assembly of Gray's grenadier anchovy, Coilia grayii.</title>
        <authorList>
            <person name="Fu Z."/>
        </authorList>
    </citation>
    <scope>NUCLEOTIDE SEQUENCE [LARGE SCALE GENOMIC DNA]</scope>
    <source>
        <strain evidence="13">G4</strain>
        <tissue evidence="13">Muscle</tissue>
    </source>
</reference>
<organism evidence="13 14">
    <name type="scientific">Coilia grayii</name>
    <name type="common">Gray's grenadier anchovy</name>
    <dbReference type="NCBI Taxonomy" id="363190"/>
    <lineage>
        <taxon>Eukaryota</taxon>
        <taxon>Metazoa</taxon>
        <taxon>Chordata</taxon>
        <taxon>Craniata</taxon>
        <taxon>Vertebrata</taxon>
        <taxon>Euteleostomi</taxon>
        <taxon>Actinopterygii</taxon>
        <taxon>Neopterygii</taxon>
        <taxon>Teleostei</taxon>
        <taxon>Clupei</taxon>
        <taxon>Clupeiformes</taxon>
        <taxon>Clupeoidei</taxon>
        <taxon>Engraulidae</taxon>
        <taxon>Coilinae</taxon>
        <taxon>Coilia</taxon>
    </lineage>
</organism>
<comment type="subcellular location">
    <subcellularLocation>
        <location evidence="1">Cell membrane</location>
        <topology evidence="1">Multi-pass membrane protein</topology>
    </subcellularLocation>
</comment>
<dbReference type="PANTHER" id="PTHR10489:SF946">
    <property type="entry name" value="LEUKOTRIENE B4 RECEPTOR 1-LIKE"/>
    <property type="match status" value="1"/>
</dbReference>
<dbReference type="InterPro" id="IPR050119">
    <property type="entry name" value="CCR1-9-like"/>
</dbReference>
<dbReference type="PANTHER" id="PTHR10489">
    <property type="entry name" value="CELL ADHESION MOLECULE"/>
    <property type="match status" value="1"/>
</dbReference>
<comment type="similarity">
    <text evidence="10">Belongs to the G-protein coupled receptor 1 family.</text>
</comment>
<accession>A0ABD1JIN5</accession>
<protein>
    <recommendedName>
        <fullName evidence="12">G-protein coupled receptors family 1 profile domain-containing protein</fullName>
    </recommendedName>
</protein>
<dbReference type="Pfam" id="PF00001">
    <property type="entry name" value="7tm_1"/>
    <property type="match status" value="1"/>
</dbReference>
<evidence type="ECO:0000256" key="7">
    <source>
        <dbReference type="ARBA" id="ARBA00023170"/>
    </source>
</evidence>
<keyword evidence="14" id="KW-1185">Reference proteome</keyword>
<keyword evidence="8" id="KW-0325">Glycoprotein</keyword>
<evidence type="ECO:0000256" key="6">
    <source>
        <dbReference type="ARBA" id="ARBA00023136"/>
    </source>
</evidence>
<evidence type="ECO:0000313" key="14">
    <source>
        <dbReference type="Proteomes" id="UP001591681"/>
    </source>
</evidence>
<evidence type="ECO:0000256" key="1">
    <source>
        <dbReference type="ARBA" id="ARBA00004651"/>
    </source>
</evidence>
<keyword evidence="9 10" id="KW-0807">Transducer</keyword>
<comment type="caution">
    <text evidence="13">The sequence shown here is derived from an EMBL/GenBank/DDBJ whole genome shotgun (WGS) entry which is preliminary data.</text>
</comment>
<dbReference type="Gene3D" id="1.20.1070.10">
    <property type="entry name" value="Rhodopsin 7-helix transmembrane proteins"/>
    <property type="match status" value="1"/>
</dbReference>
<keyword evidence="3 10" id="KW-0812">Transmembrane</keyword>
<proteinExistence type="inferred from homology"/>
<evidence type="ECO:0000256" key="10">
    <source>
        <dbReference type="RuleBase" id="RU000688"/>
    </source>
</evidence>
<feature type="transmembrane region" description="Helical" evidence="11">
    <location>
        <begin position="20"/>
        <end position="44"/>
    </location>
</feature>
<evidence type="ECO:0000256" key="9">
    <source>
        <dbReference type="ARBA" id="ARBA00023224"/>
    </source>
</evidence>
<feature type="transmembrane region" description="Helical" evidence="11">
    <location>
        <begin position="91"/>
        <end position="112"/>
    </location>
</feature>
<evidence type="ECO:0000256" key="5">
    <source>
        <dbReference type="ARBA" id="ARBA00023040"/>
    </source>
</evidence>
<dbReference type="PRINTS" id="PR00237">
    <property type="entry name" value="GPCRRHODOPSN"/>
</dbReference>
<gene>
    <name evidence="13" type="ORF">ACEWY4_018019</name>
</gene>
<feature type="transmembrane region" description="Helical" evidence="11">
    <location>
        <begin position="219"/>
        <end position="246"/>
    </location>
</feature>
<dbReference type="PROSITE" id="PS50262">
    <property type="entry name" value="G_PROTEIN_RECEP_F1_2"/>
    <property type="match status" value="1"/>
</dbReference>
<feature type="transmembrane region" description="Helical" evidence="11">
    <location>
        <begin position="176"/>
        <end position="198"/>
    </location>
</feature>
<dbReference type="InterPro" id="IPR000276">
    <property type="entry name" value="GPCR_Rhodpsn"/>
</dbReference>
<keyword evidence="4 11" id="KW-1133">Transmembrane helix</keyword>
<keyword evidence="5 10" id="KW-0297">G-protein coupled receptor</keyword>